<feature type="binding site" evidence="8">
    <location>
        <begin position="186"/>
        <end position="189"/>
    </location>
    <ligand>
        <name>ATP</name>
        <dbReference type="ChEBI" id="CHEBI:30616"/>
    </ligand>
</feature>
<proteinExistence type="inferred from homology"/>
<keyword evidence="3 8" id="KW-0436">Ligase</keyword>
<evidence type="ECO:0000256" key="1">
    <source>
        <dbReference type="ARBA" id="ARBA00004990"/>
    </source>
</evidence>
<feature type="binding site" evidence="8">
    <location>
        <position position="178"/>
    </location>
    <ligand>
        <name>ATP</name>
        <dbReference type="ChEBI" id="CHEBI:30616"/>
    </ligand>
</feature>
<dbReference type="InterPro" id="IPR042176">
    <property type="entry name" value="Pantoate_ligase_C"/>
</dbReference>
<dbReference type="EC" id="6.3.2.1" evidence="8"/>
<comment type="catalytic activity">
    <reaction evidence="7 8">
        <text>(R)-pantoate + beta-alanine + ATP = (R)-pantothenate + AMP + diphosphate + H(+)</text>
        <dbReference type="Rhea" id="RHEA:10912"/>
        <dbReference type="ChEBI" id="CHEBI:15378"/>
        <dbReference type="ChEBI" id="CHEBI:15980"/>
        <dbReference type="ChEBI" id="CHEBI:29032"/>
        <dbReference type="ChEBI" id="CHEBI:30616"/>
        <dbReference type="ChEBI" id="CHEBI:33019"/>
        <dbReference type="ChEBI" id="CHEBI:57966"/>
        <dbReference type="ChEBI" id="CHEBI:456215"/>
        <dbReference type="EC" id="6.3.2.1"/>
    </reaction>
</comment>
<comment type="pathway">
    <text evidence="1 8">Cofactor biosynthesis; (R)-pantothenate biosynthesis; (R)-pantothenate from (R)-pantoate and beta-alanine: step 1/1.</text>
</comment>
<comment type="similarity">
    <text evidence="2 8">Belongs to the pantothenate synthetase family.</text>
</comment>
<feature type="binding site" evidence="8">
    <location>
        <begin position="32"/>
        <end position="39"/>
    </location>
    <ligand>
        <name>ATP</name>
        <dbReference type="ChEBI" id="CHEBI:30616"/>
    </ligand>
</feature>
<comment type="function">
    <text evidence="8">Catalyzes the condensation of pantoate with beta-alanine in an ATP-dependent reaction via a pantoyl-adenylate intermediate.</text>
</comment>
<dbReference type="InterPro" id="IPR014729">
    <property type="entry name" value="Rossmann-like_a/b/a_fold"/>
</dbReference>
<keyword evidence="6 8" id="KW-0067">ATP-binding</keyword>
<keyword evidence="4 8" id="KW-0566">Pantothenate biosynthesis</keyword>
<gene>
    <name evidence="8" type="primary">panC</name>
    <name evidence="9" type="ORF">A8990_101106</name>
</gene>
<evidence type="ECO:0000256" key="7">
    <source>
        <dbReference type="ARBA" id="ARBA00048258"/>
    </source>
</evidence>
<evidence type="ECO:0000256" key="2">
    <source>
        <dbReference type="ARBA" id="ARBA00009256"/>
    </source>
</evidence>
<dbReference type="Proteomes" id="UP000256304">
    <property type="component" value="Unassembled WGS sequence"/>
</dbReference>
<dbReference type="NCBIfam" id="TIGR00125">
    <property type="entry name" value="cyt_tran_rel"/>
    <property type="match status" value="1"/>
</dbReference>
<evidence type="ECO:0000313" key="9">
    <source>
        <dbReference type="EMBL" id="REE94314.1"/>
    </source>
</evidence>
<dbReference type="Gene3D" id="3.40.50.620">
    <property type="entry name" value="HUPs"/>
    <property type="match status" value="1"/>
</dbReference>
<accession>A0A3D9SP22</accession>
<comment type="caution">
    <text evidence="9">The sequence shown here is derived from an EMBL/GenBank/DDBJ whole genome shotgun (WGS) entry which is preliminary data.</text>
</comment>
<dbReference type="UniPathway" id="UPA00028">
    <property type="reaction ID" value="UER00005"/>
</dbReference>
<evidence type="ECO:0000256" key="8">
    <source>
        <dbReference type="HAMAP-Rule" id="MF_00158"/>
    </source>
</evidence>
<keyword evidence="10" id="KW-1185">Reference proteome</keyword>
<dbReference type="PANTHER" id="PTHR21299:SF1">
    <property type="entry name" value="PANTOATE--BETA-ALANINE LIGASE"/>
    <property type="match status" value="1"/>
</dbReference>
<dbReference type="InterPro" id="IPR003721">
    <property type="entry name" value="Pantoate_ligase"/>
</dbReference>
<dbReference type="FunFam" id="3.40.50.620:FF:000013">
    <property type="entry name" value="Pantothenate synthetase"/>
    <property type="match status" value="1"/>
</dbReference>
<dbReference type="GO" id="GO:0015940">
    <property type="term" value="P:pantothenate biosynthetic process"/>
    <property type="evidence" value="ECO:0007669"/>
    <property type="project" value="UniProtKB-UniRule"/>
</dbReference>
<feature type="binding site" evidence="8">
    <location>
        <begin position="149"/>
        <end position="152"/>
    </location>
    <ligand>
        <name>ATP</name>
        <dbReference type="ChEBI" id="CHEBI:30616"/>
    </ligand>
</feature>
<feature type="binding site" evidence="8">
    <location>
        <position position="63"/>
    </location>
    <ligand>
        <name>(R)-pantoate</name>
        <dbReference type="ChEBI" id="CHEBI:15980"/>
    </ligand>
</feature>
<comment type="subunit">
    <text evidence="8">Homodimer.</text>
</comment>
<dbReference type="CDD" id="cd00560">
    <property type="entry name" value="PanC"/>
    <property type="match status" value="1"/>
</dbReference>
<evidence type="ECO:0000313" key="10">
    <source>
        <dbReference type="Proteomes" id="UP000256304"/>
    </source>
</evidence>
<dbReference type="InterPro" id="IPR004821">
    <property type="entry name" value="Cyt_trans-like"/>
</dbReference>
<comment type="subcellular location">
    <subcellularLocation>
        <location evidence="8">Cytoplasm</location>
    </subcellularLocation>
</comment>
<feature type="binding site" evidence="8">
    <location>
        <position position="155"/>
    </location>
    <ligand>
        <name>(R)-pantoate</name>
        <dbReference type="ChEBI" id="CHEBI:15980"/>
    </ligand>
</feature>
<evidence type="ECO:0000256" key="4">
    <source>
        <dbReference type="ARBA" id="ARBA00022655"/>
    </source>
</evidence>
<dbReference type="Pfam" id="PF02569">
    <property type="entry name" value="Pantoate_ligase"/>
    <property type="match status" value="1"/>
</dbReference>
<dbReference type="Gene3D" id="3.30.1300.10">
    <property type="entry name" value="Pantoate-beta-alanine ligase, C-terminal domain"/>
    <property type="match status" value="1"/>
</dbReference>
<organism evidence="9 10">
    <name type="scientific">Paenibacillus taihuensis</name>
    <dbReference type="NCBI Taxonomy" id="1156355"/>
    <lineage>
        <taxon>Bacteria</taxon>
        <taxon>Bacillati</taxon>
        <taxon>Bacillota</taxon>
        <taxon>Bacilli</taxon>
        <taxon>Bacillales</taxon>
        <taxon>Paenibacillaceae</taxon>
        <taxon>Paenibacillus</taxon>
    </lineage>
</organism>
<dbReference type="NCBIfam" id="TIGR00018">
    <property type="entry name" value="panC"/>
    <property type="match status" value="1"/>
</dbReference>
<dbReference type="RefSeq" id="WP_245995785.1">
    <property type="nucleotide sequence ID" value="NZ_QTTN01000001.1"/>
</dbReference>
<dbReference type="PANTHER" id="PTHR21299">
    <property type="entry name" value="CYTIDYLATE KINASE/PANTOATE-BETA-ALANINE LIGASE"/>
    <property type="match status" value="1"/>
</dbReference>
<evidence type="ECO:0000256" key="3">
    <source>
        <dbReference type="ARBA" id="ARBA00022598"/>
    </source>
</evidence>
<name>A0A3D9SP22_9BACL</name>
<dbReference type="GO" id="GO:0005829">
    <property type="term" value="C:cytosol"/>
    <property type="evidence" value="ECO:0007669"/>
    <property type="project" value="TreeGrafter"/>
</dbReference>
<evidence type="ECO:0000256" key="6">
    <source>
        <dbReference type="ARBA" id="ARBA00022840"/>
    </source>
</evidence>
<evidence type="ECO:0000256" key="5">
    <source>
        <dbReference type="ARBA" id="ARBA00022741"/>
    </source>
</evidence>
<protein>
    <recommendedName>
        <fullName evidence="8">Pantothenate synthetase</fullName>
        <shortName evidence="8">PS</shortName>
        <ecNumber evidence="8">6.3.2.1</ecNumber>
    </recommendedName>
    <alternativeName>
        <fullName evidence="8">Pantoate--beta-alanine ligase</fullName>
    </alternativeName>
    <alternativeName>
        <fullName evidence="8">Pantoate-activating enzyme</fullName>
    </alternativeName>
</protein>
<sequence>MIRCMTIEELRQRLAEQRKQFPEGRIGLVPTMGFLHEGHASLMRRADEECDFNVLSVFVNPLQFGPNEDFDRYPRDIERDAAIAEKNGIDILFMPSVQEMYPMKPLTKVLISDVTDRLCGASRPGHFDGVGTVVSKLFNLVQPDRAYFGMKDAQQVAVIEQMVQDLNIPVQIVRCETVREADGLAMSSRNVYLNEDQRQQAVVLSRTLREAGSWLQEKGMTTQELTQRIRASIETAPLAVIDYAEVLTYPSLSVIALNQDLSQLSGNLIIALAVKFGSTRLIDNRLFELQGGDVHVQNDDEIEAAQSNSDRGEPQLCGQHHH</sequence>
<keyword evidence="8" id="KW-0963">Cytoplasm</keyword>
<dbReference type="AlphaFoldDB" id="A0A3D9SP22"/>
<comment type="miscellaneous">
    <text evidence="8">The reaction proceeds by a bi uni uni bi ping pong mechanism.</text>
</comment>
<reference evidence="9 10" key="1">
    <citation type="submission" date="2018-08" db="EMBL/GenBank/DDBJ databases">
        <title>Genomic Encyclopedia of Type Strains, Phase III (KMG-III): the genomes of soil and plant-associated and newly described type strains.</title>
        <authorList>
            <person name="Whitman W."/>
        </authorList>
    </citation>
    <scope>NUCLEOTIDE SEQUENCE [LARGE SCALE GENOMIC DNA]</scope>
    <source>
        <strain evidence="9 10">CGMCC 1.10966</strain>
    </source>
</reference>
<dbReference type="GO" id="GO:0005524">
    <property type="term" value="F:ATP binding"/>
    <property type="evidence" value="ECO:0007669"/>
    <property type="project" value="UniProtKB-KW"/>
</dbReference>
<keyword evidence="5 8" id="KW-0547">Nucleotide-binding</keyword>
<feature type="binding site" evidence="8">
    <location>
        <position position="63"/>
    </location>
    <ligand>
        <name>beta-alanine</name>
        <dbReference type="ChEBI" id="CHEBI:57966"/>
    </ligand>
</feature>
<dbReference type="HAMAP" id="MF_00158">
    <property type="entry name" value="PanC"/>
    <property type="match status" value="1"/>
</dbReference>
<dbReference type="GO" id="GO:0004592">
    <property type="term" value="F:pantoate-beta-alanine ligase activity"/>
    <property type="evidence" value="ECO:0007669"/>
    <property type="project" value="UniProtKB-UniRule"/>
</dbReference>
<feature type="active site" description="Proton donor" evidence="8">
    <location>
        <position position="39"/>
    </location>
</feature>
<dbReference type="EMBL" id="QTTN01000001">
    <property type="protein sequence ID" value="REE94314.1"/>
    <property type="molecule type" value="Genomic_DNA"/>
</dbReference>
<dbReference type="SUPFAM" id="SSF52374">
    <property type="entry name" value="Nucleotidylyl transferase"/>
    <property type="match status" value="1"/>
</dbReference>